<dbReference type="AlphaFoldDB" id="A0A7S0WKB3"/>
<evidence type="ECO:0000256" key="3">
    <source>
        <dbReference type="ARBA" id="ARBA00022801"/>
    </source>
</evidence>
<dbReference type="PANTHER" id="PTHR12103">
    <property type="entry name" value="5'-NUCLEOTIDASE DOMAIN-CONTAINING"/>
    <property type="match status" value="1"/>
</dbReference>
<dbReference type="SUPFAM" id="SSF56784">
    <property type="entry name" value="HAD-like"/>
    <property type="match status" value="1"/>
</dbReference>
<evidence type="ECO:0000256" key="4">
    <source>
        <dbReference type="ARBA" id="ARBA00022842"/>
    </source>
</evidence>
<keyword evidence="2" id="KW-0479">Metal-binding</keyword>
<keyword evidence="4" id="KW-0460">Magnesium</keyword>
<dbReference type="EMBL" id="HBFB01006828">
    <property type="protein sequence ID" value="CAD8669867.1"/>
    <property type="molecule type" value="Transcribed_RNA"/>
</dbReference>
<dbReference type="InterPro" id="IPR023214">
    <property type="entry name" value="HAD_sf"/>
</dbReference>
<dbReference type="Gene3D" id="3.40.50.1000">
    <property type="entry name" value="HAD superfamily/HAD-like"/>
    <property type="match status" value="2"/>
</dbReference>
<dbReference type="Pfam" id="PF05761">
    <property type="entry name" value="5_nucleotid"/>
    <property type="match status" value="1"/>
</dbReference>
<feature type="region of interest" description="Disordered" evidence="5">
    <location>
        <begin position="621"/>
        <end position="649"/>
    </location>
</feature>
<feature type="compositionally biased region" description="Basic residues" evidence="5">
    <location>
        <begin position="501"/>
        <end position="513"/>
    </location>
</feature>
<feature type="region of interest" description="Disordered" evidence="5">
    <location>
        <begin position="490"/>
        <end position="513"/>
    </location>
</feature>
<gene>
    <name evidence="6" type="ORF">CLEI1391_LOCUS3825</name>
</gene>
<evidence type="ECO:0000256" key="5">
    <source>
        <dbReference type="SAM" id="MobiDB-lite"/>
    </source>
</evidence>
<evidence type="ECO:0008006" key="7">
    <source>
        <dbReference type="Google" id="ProtNLM"/>
    </source>
</evidence>
<dbReference type="PANTHER" id="PTHR12103:SF15">
    <property type="entry name" value="CYTOSOLIC PURINE 5'-NUCLEOTIDASE"/>
    <property type="match status" value="1"/>
</dbReference>
<dbReference type="GO" id="GO:0046872">
    <property type="term" value="F:metal ion binding"/>
    <property type="evidence" value="ECO:0007669"/>
    <property type="project" value="UniProtKB-KW"/>
</dbReference>
<dbReference type="GO" id="GO:0008253">
    <property type="term" value="F:5'-nucleotidase activity"/>
    <property type="evidence" value="ECO:0007669"/>
    <property type="project" value="TreeGrafter"/>
</dbReference>
<keyword evidence="3" id="KW-0378">Hydrolase</keyword>
<proteinExistence type="inferred from homology"/>
<protein>
    <recommendedName>
        <fullName evidence="7">5'-nucleotidase</fullName>
    </recommendedName>
</protein>
<dbReference type="NCBIfam" id="TIGR02244">
    <property type="entry name" value="HAD-IG-Ncltidse"/>
    <property type="match status" value="1"/>
</dbReference>
<feature type="region of interest" description="Disordered" evidence="5">
    <location>
        <begin position="63"/>
        <end position="83"/>
    </location>
</feature>
<evidence type="ECO:0000256" key="2">
    <source>
        <dbReference type="ARBA" id="ARBA00022723"/>
    </source>
</evidence>
<name>A0A7S0WKB3_9CHLO</name>
<evidence type="ECO:0000256" key="1">
    <source>
        <dbReference type="ARBA" id="ARBA00009589"/>
    </source>
</evidence>
<accession>A0A7S0WKB3</accession>
<dbReference type="InterPro" id="IPR036412">
    <property type="entry name" value="HAD-like_sf"/>
</dbReference>
<dbReference type="InterPro" id="IPR008380">
    <property type="entry name" value="HAD-SF_hydro_IG_5-nucl"/>
</dbReference>
<organism evidence="6">
    <name type="scientific">Chlamydomonas leiostraca</name>
    <dbReference type="NCBI Taxonomy" id="1034604"/>
    <lineage>
        <taxon>Eukaryota</taxon>
        <taxon>Viridiplantae</taxon>
        <taxon>Chlorophyta</taxon>
        <taxon>core chlorophytes</taxon>
        <taxon>Chlorophyceae</taxon>
        <taxon>CS clade</taxon>
        <taxon>Chlamydomonadales</taxon>
        <taxon>Chlamydomonadaceae</taxon>
        <taxon>Chlamydomonas</taxon>
    </lineage>
</organism>
<comment type="similarity">
    <text evidence="1">Belongs to the 5'(3')-deoxyribonucleotidase family.</text>
</comment>
<reference evidence="6" key="1">
    <citation type="submission" date="2021-01" db="EMBL/GenBank/DDBJ databases">
        <authorList>
            <person name="Corre E."/>
            <person name="Pelletier E."/>
            <person name="Niang G."/>
            <person name="Scheremetjew M."/>
            <person name="Finn R."/>
            <person name="Kale V."/>
            <person name="Holt S."/>
            <person name="Cochrane G."/>
            <person name="Meng A."/>
            <person name="Brown T."/>
            <person name="Cohen L."/>
        </authorList>
    </citation>
    <scope>NUCLEOTIDE SEQUENCE</scope>
    <source>
        <strain evidence="6">SAG 11-49</strain>
    </source>
</reference>
<sequence>MLLRPDKSACSSCSRTQMRRAQSLLPSLRALASPCAFATCQSARIPLHVRACSGASTSAAAVSPATDAKASTSTANGNPLRSMPTGLDIRGAPMQTKGYGSAPPPQPGDHPLWTSSVLPSAVAAQRRIFCNRALNMKHIKAVGFDMDYTLAQYRPETFEALAHRETVDKLVRCFGYPEALRTFTFCWDYMMKGLIIDKARGNILKVDRHKYVKLAYHGFAPLSADQRKSQYNASYQSLNFDDDGYALVDTLFSLAEAYLYMQLVELKDSAQGGGLAHKTYSQLYKDLRTAVDMCHRDGSLKKAVAANPEQYIHHDPLLIKVLQSLAASGRRLFIATNSLWDYTNVVMNYLLLGKTGSAKTTDWLQYFDVVMVGCGKPGFFNDRGQLFSVDTKSGLLSNTDNGAPILPVDEADMAQPEVVPPGVSGLTPSLAGGGVEKNAGGRPNVFQGGSYRDLHRMLGVTSGQGTQRGPRRGVWWGRALCGWRCDRHPHRHSTQAQRPAPPHRRGLQPPRLHARRRLRAPAKVQRRRCGPCSACCCWHGRVGAPSCNPCAQPAPYARLHVRARCHVSARWWWGHDDDPHGSGRSTRWHGWRADGRVGAAACPPAGRVLQSVRRPVHLATLAPDESRHDAHGQRAAAGPAGHAAAAVGADGGGCVQHRTRHACVCGQACSPAAEADAAPASSCAAAAAGHAAATPASTATHSGVPSTF</sequence>
<feature type="compositionally biased region" description="Low complexity" evidence="5">
    <location>
        <begin position="633"/>
        <end position="648"/>
    </location>
</feature>
<evidence type="ECO:0000313" key="6">
    <source>
        <dbReference type="EMBL" id="CAD8669867.1"/>
    </source>
</evidence>